<feature type="binding site" evidence="6">
    <location>
        <begin position="42"/>
        <end position="47"/>
    </location>
    <ligand>
        <name>ATP</name>
        <dbReference type="ChEBI" id="CHEBI:30616"/>
    </ligand>
</feature>
<dbReference type="SUPFAM" id="SSF52402">
    <property type="entry name" value="Adenine nucleotide alpha hydrolases-like"/>
    <property type="match status" value="1"/>
</dbReference>
<accession>C7M1S2</accession>
<dbReference type="InterPro" id="IPR011063">
    <property type="entry name" value="TilS/TtcA_N"/>
</dbReference>
<dbReference type="Pfam" id="PF01171">
    <property type="entry name" value="ATP_bind_3"/>
    <property type="match status" value="1"/>
</dbReference>
<evidence type="ECO:0000256" key="1">
    <source>
        <dbReference type="ARBA" id="ARBA00022598"/>
    </source>
</evidence>
<keyword evidence="9" id="KW-1185">Reference proteome</keyword>
<comment type="domain">
    <text evidence="6">The N-terminal region contains the highly conserved SGGXDS motif, predicted to be a P-loop motif involved in ATP binding.</text>
</comment>
<dbReference type="Gene3D" id="3.40.50.620">
    <property type="entry name" value="HUPs"/>
    <property type="match status" value="1"/>
</dbReference>
<sequence>MRPSPSWVEAAQRRARELGIDLASLGERLWPLDDDPVRVGVSGGADSLGLAALLAFGGKRVLAIHVDHGLRPGSAREGADVARQLAPLGISVLERRVRVIPGPNLEARARSARLGALGDAARAHTMDDQAETVLLNLLRGSGLVGIGAMEPGPLHPALGLRRSELARVCEAAGLVPLVDPMNQDVRFRRVRVRTELLPLAAAIAERDVVPLLARAAAHAREAVRLQARYPELAPATTQLATWVRHQTGLRLSAAHRRALVQVADGTRRAHALPSDLDVRRVGSSLVLSSGGREIARLGLESEGRRP</sequence>
<dbReference type="AlphaFoldDB" id="C7M1S2"/>
<evidence type="ECO:0000256" key="4">
    <source>
        <dbReference type="ARBA" id="ARBA00022840"/>
    </source>
</evidence>
<evidence type="ECO:0000256" key="6">
    <source>
        <dbReference type="HAMAP-Rule" id="MF_01161"/>
    </source>
</evidence>
<name>C7M1S2_ACIFD</name>
<dbReference type="CDD" id="cd01992">
    <property type="entry name" value="TilS_N"/>
    <property type="match status" value="1"/>
</dbReference>
<reference evidence="8 9" key="1">
    <citation type="journal article" date="2009" name="Stand. Genomic Sci.">
        <title>Complete genome sequence of Acidimicrobium ferrooxidans type strain (ICP).</title>
        <authorList>
            <person name="Clum A."/>
            <person name="Nolan M."/>
            <person name="Lang E."/>
            <person name="Glavina Del Rio T."/>
            <person name="Tice H."/>
            <person name="Copeland A."/>
            <person name="Cheng J.F."/>
            <person name="Lucas S."/>
            <person name="Chen F."/>
            <person name="Bruce D."/>
            <person name="Goodwin L."/>
            <person name="Pitluck S."/>
            <person name="Ivanova N."/>
            <person name="Mavrommatis K."/>
            <person name="Mikhailova N."/>
            <person name="Pati A."/>
            <person name="Chen A."/>
            <person name="Palaniappan K."/>
            <person name="Goker M."/>
            <person name="Spring S."/>
            <person name="Land M."/>
            <person name="Hauser L."/>
            <person name="Chang Y.J."/>
            <person name="Jeffries C.C."/>
            <person name="Chain P."/>
            <person name="Bristow J."/>
            <person name="Eisen J.A."/>
            <person name="Markowitz V."/>
            <person name="Hugenholtz P."/>
            <person name="Kyrpides N.C."/>
            <person name="Klenk H.P."/>
            <person name="Lapidus A."/>
        </authorList>
    </citation>
    <scope>NUCLEOTIDE SEQUENCE [LARGE SCALE GENOMIC DNA]</scope>
    <source>
        <strain evidence="9">DSM 10331 / JCM 15462 / NBRC 103882 / ICP</strain>
    </source>
</reference>
<dbReference type="GO" id="GO:0005737">
    <property type="term" value="C:cytoplasm"/>
    <property type="evidence" value="ECO:0007669"/>
    <property type="project" value="UniProtKB-SubCell"/>
</dbReference>
<dbReference type="EC" id="6.3.4.19" evidence="6"/>
<evidence type="ECO:0000256" key="2">
    <source>
        <dbReference type="ARBA" id="ARBA00022694"/>
    </source>
</evidence>
<dbReference type="HAMAP" id="MF_01161">
    <property type="entry name" value="tRNA_Ile_lys_synt"/>
    <property type="match status" value="1"/>
</dbReference>
<dbReference type="eggNOG" id="COG0037">
    <property type="taxonomic scope" value="Bacteria"/>
</dbReference>
<evidence type="ECO:0000259" key="7">
    <source>
        <dbReference type="Pfam" id="PF01171"/>
    </source>
</evidence>
<dbReference type="EMBL" id="CP001631">
    <property type="protein sequence ID" value="ACU54819.1"/>
    <property type="molecule type" value="Genomic_DNA"/>
</dbReference>
<keyword evidence="1 6" id="KW-0436">Ligase</keyword>
<dbReference type="GO" id="GO:0005524">
    <property type="term" value="F:ATP binding"/>
    <property type="evidence" value="ECO:0007669"/>
    <property type="project" value="UniProtKB-UniRule"/>
</dbReference>
<comment type="subcellular location">
    <subcellularLocation>
        <location evidence="6">Cytoplasm</location>
    </subcellularLocation>
</comment>
<protein>
    <recommendedName>
        <fullName evidence="6">tRNA(Ile)-lysidine synthase</fullName>
        <ecNumber evidence="6">6.3.4.19</ecNumber>
    </recommendedName>
    <alternativeName>
        <fullName evidence="6">tRNA(Ile)-2-lysyl-cytidine synthase</fullName>
    </alternativeName>
    <alternativeName>
        <fullName evidence="6">tRNA(Ile)-lysidine synthetase</fullName>
    </alternativeName>
</protein>
<dbReference type="GO" id="GO:0006400">
    <property type="term" value="P:tRNA modification"/>
    <property type="evidence" value="ECO:0007669"/>
    <property type="project" value="UniProtKB-UniRule"/>
</dbReference>
<evidence type="ECO:0000256" key="5">
    <source>
        <dbReference type="ARBA" id="ARBA00048539"/>
    </source>
</evidence>
<dbReference type="GO" id="GO:0032267">
    <property type="term" value="F:tRNA(Ile)-lysidine synthase activity"/>
    <property type="evidence" value="ECO:0007669"/>
    <property type="project" value="UniProtKB-EC"/>
</dbReference>
<dbReference type="InterPro" id="IPR014729">
    <property type="entry name" value="Rossmann-like_a/b/a_fold"/>
</dbReference>
<comment type="similarity">
    <text evidence="6">Belongs to the tRNA(Ile)-lysidine synthase family.</text>
</comment>
<keyword evidence="2 6" id="KW-0819">tRNA processing</keyword>
<dbReference type="STRING" id="525909.Afer_1914"/>
<dbReference type="Proteomes" id="UP000000771">
    <property type="component" value="Chromosome"/>
</dbReference>
<organism evidence="8 9">
    <name type="scientific">Acidimicrobium ferrooxidans (strain DSM 10331 / JCM 15462 / NBRC 103882 / ICP)</name>
    <dbReference type="NCBI Taxonomy" id="525909"/>
    <lineage>
        <taxon>Bacteria</taxon>
        <taxon>Bacillati</taxon>
        <taxon>Actinomycetota</taxon>
        <taxon>Acidimicrobiia</taxon>
        <taxon>Acidimicrobiales</taxon>
        <taxon>Acidimicrobiaceae</taxon>
        <taxon>Acidimicrobium</taxon>
    </lineage>
</organism>
<proteinExistence type="inferred from homology"/>
<comment type="catalytic activity">
    <reaction evidence="5 6">
        <text>cytidine(34) in tRNA(Ile2) + L-lysine + ATP = lysidine(34) in tRNA(Ile2) + AMP + diphosphate + H(+)</text>
        <dbReference type="Rhea" id="RHEA:43744"/>
        <dbReference type="Rhea" id="RHEA-COMP:10625"/>
        <dbReference type="Rhea" id="RHEA-COMP:10670"/>
        <dbReference type="ChEBI" id="CHEBI:15378"/>
        <dbReference type="ChEBI" id="CHEBI:30616"/>
        <dbReference type="ChEBI" id="CHEBI:32551"/>
        <dbReference type="ChEBI" id="CHEBI:33019"/>
        <dbReference type="ChEBI" id="CHEBI:82748"/>
        <dbReference type="ChEBI" id="CHEBI:83665"/>
        <dbReference type="ChEBI" id="CHEBI:456215"/>
        <dbReference type="EC" id="6.3.4.19"/>
    </reaction>
</comment>
<keyword evidence="4 6" id="KW-0067">ATP-binding</keyword>
<dbReference type="KEGG" id="afo:Afer_1914"/>
<keyword evidence="3 6" id="KW-0547">Nucleotide-binding</keyword>
<keyword evidence="6" id="KW-0963">Cytoplasm</keyword>
<dbReference type="PANTHER" id="PTHR43033:SF1">
    <property type="entry name" value="TRNA(ILE)-LYSIDINE SYNTHASE-RELATED"/>
    <property type="match status" value="1"/>
</dbReference>
<dbReference type="RefSeq" id="WP_015799295.1">
    <property type="nucleotide sequence ID" value="NC_013124.1"/>
</dbReference>
<dbReference type="HOGENOM" id="CLU_908004_0_0_11"/>
<gene>
    <name evidence="6" type="primary">tilS</name>
    <name evidence="8" type="ordered locus">Afer_1914</name>
</gene>
<dbReference type="PANTHER" id="PTHR43033">
    <property type="entry name" value="TRNA(ILE)-LYSIDINE SYNTHASE-RELATED"/>
    <property type="match status" value="1"/>
</dbReference>
<feature type="domain" description="tRNA(Ile)-lysidine/2-thiocytidine synthase N-terminal" evidence="7">
    <location>
        <begin position="38"/>
        <end position="194"/>
    </location>
</feature>
<evidence type="ECO:0000313" key="9">
    <source>
        <dbReference type="Proteomes" id="UP000000771"/>
    </source>
</evidence>
<dbReference type="InterPro" id="IPR012795">
    <property type="entry name" value="tRNA_Ile_lys_synt_N"/>
</dbReference>
<dbReference type="InterPro" id="IPR012094">
    <property type="entry name" value="tRNA_Ile_lys_synt"/>
</dbReference>
<evidence type="ECO:0000313" key="8">
    <source>
        <dbReference type="EMBL" id="ACU54819.1"/>
    </source>
</evidence>
<comment type="function">
    <text evidence="6">Ligates lysine onto the cytidine present at position 34 of the AUA codon-specific tRNA(Ile) that contains the anticodon CAU, in an ATP-dependent manner. Cytidine is converted to lysidine, thus changing the amino acid specificity of the tRNA from methionine to isoleucine.</text>
</comment>
<evidence type="ECO:0000256" key="3">
    <source>
        <dbReference type="ARBA" id="ARBA00022741"/>
    </source>
</evidence>